<dbReference type="InterPro" id="IPR006141">
    <property type="entry name" value="Intein_N"/>
</dbReference>
<dbReference type="CDD" id="cd00081">
    <property type="entry name" value="Hint"/>
    <property type="match status" value="1"/>
</dbReference>
<evidence type="ECO:0000313" key="3">
    <source>
        <dbReference type="EMBL" id="SLN16799.1"/>
    </source>
</evidence>
<dbReference type="InterPro" id="IPR028992">
    <property type="entry name" value="Hedgehog/Intein_dom"/>
</dbReference>
<dbReference type="SUPFAM" id="SSF51294">
    <property type="entry name" value="Hedgehog/intein (Hint) domain"/>
    <property type="match status" value="1"/>
</dbReference>
<dbReference type="PROSITE" id="PS50817">
    <property type="entry name" value="INTEIN_N_TER"/>
    <property type="match status" value="1"/>
</dbReference>
<protein>
    <recommendedName>
        <fullName evidence="2">Hint domain-containing protein</fullName>
    </recommendedName>
</protein>
<feature type="domain" description="Hint" evidence="2">
    <location>
        <begin position="174"/>
        <end position="302"/>
    </location>
</feature>
<dbReference type="Gene3D" id="2.170.16.10">
    <property type="entry name" value="Hedgehog/Intein (Hint) domain"/>
    <property type="match status" value="1"/>
</dbReference>
<dbReference type="Pfam" id="PF13403">
    <property type="entry name" value="Hint_2"/>
    <property type="match status" value="1"/>
</dbReference>
<dbReference type="GO" id="GO:0016539">
    <property type="term" value="P:intein-mediated protein splicing"/>
    <property type="evidence" value="ECO:0007669"/>
    <property type="project" value="InterPro"/>
</dbReference>
<dbReference type="OrthoDB" id="7742354at2"/>
<accession>A0A1Y5RI40</accession>
<dbReference type="AlphaFoldDB" id="A0A1Y5RI40"/>
<gene>
    <name evidence="3" type="ORF">PSJ8397_00459</name>
</gene>
<organism evidence="3 4">
    <name type="scientific">Pseudooctadecabacter jejudonensis</name>
    <dbReference type="NCBI Taxonomy" id="1391910"/>
    <lineage>
        <taxon>Bacteria</taxon>
        <taxon>Pseudomonadati</taxon>
        <taxon>Pseudomonadota</taxon>
        <taxon>Alphaproteobacteria</taxon>
        <taxon>Rhodobacterales</taxon>
        <taxon>Paracoccaceae</taxon>
        <taxon>Pseudooctadecabacter</taxon>
    </lineage>
</organism>
<name>A0A1Y5RI40_9RHOB</name>
<evidence type="ECO:0000313" key="4">
    <source>
        <dbReference type="Proteomes" id="UP000193623"/>
    </source>
</evidence>
<evidence type="ECO:0000259" key="2">
    <source>
        <dbReference type="SMART" id="SM00306"/>
    </source>
</evidence>
<evidence type="ECO:0000256" key="1">
    <source>
        <dbReference type="SAM" id="MobiDB-lite"/>
    </source>
</evidence>
<reference evidence="3 4" key="1">
    <citation type="submission" date="2017-03" db="EMBL/GenBank/DDBJ databases">
        <authorList>
            <person name="Afonso C.L."/>
            <person name="Miller P.J."/>
            <person name="Scott M.A."/>
            <person name="Spackman E."/>
            <person name="Goraichik I."/>
            <person name="Dimitrov K.M."/>
            <person name="Suarez D.L."/>
            <person name="Swayne D.E."/>
        </authorList>
    </citation>
    <scope>NUCLEOTIDE SEQUENCE [LARGE SCALE GENOMIC DNA]</scope>
    <source>
        <strain evidence="3 4">CECT 8397</strain>
    </source>
</reference>
<dbReference type="Proteomes" id="UP000193623">
    <property type="component" value="Unassembled WGS sequence"/>
</dbReference>
<dbReference type="EMBL" id="FWFT01000001">
    <property type="protein sequence ID" value="SLN16799.1"/>
    <property type="molecule type" value="Genomic_DNA"/>
</dbReference>
<feature type="region of interest" description="Disordered" evidence="1">
    <location>
        <begin position="51"/>
        <end position="84"/>
    </location>
</feature>
<sequence length="366" mass="39281">MASVDWSTLYLGTIADLDTDEATLAGEGAAALVGTYGSAADPLSDNVVTLTTDSSDNGSIERDNIGSTDTITYPTSPSGPTTTTSVDSLYDVRILITLADGGEIQINSGASILQDTNGNLFLVIDEFIGDFIPQTFSQPIESIEVQAVTSDDRGSLSQGNYDGNSFASTSAGPTICFLEGTRILTPSGEVPVEDLRVGDMVMTLDDGPQQLLWINRREMHFSSDASKYKPYRVQPNTMGPGRPRRPLKVSRQHRLLMTRDEGDVLVPVTGLEKMPGVSQMRGCKRAVFFALLLPKHAVVIADGAYAESFYPGDMALRTLAVQDRRRLDVVLKAYGLGSCQDYGPPARQTLSRAEAIRCVGSVAGQV</sequence>
<proteinExistence type="predicted"/>
<dbReference type="SMART" id="SM00306">
    <property type="entry name" value="HintN"/>
    <property type="match status" value="1"/>
</dbReference>
<feature type="compositionally biased region" description="Low complexity" evidence="1">
    <location>
        <begin position="70"/>
        <end position="84"/>
    </location>
</feature>
<dbReference type="RefSeq" id="WP_085862923.1">
    <property type="nucleotide sequence ID" value="NZ_FWFT01000001.1"/>
</dbReference>
<keyword evidence="4" id="KW-1185">Reference proteome</keyword>
<dbReference type="InterPro" id="IPR003587">
    <property type="entry name" value="Hint_dom_N"/>
</dbReference>
<dbReference type="InterPro" id="IPR036844">
    <property type="entry name" value="Hint_dom_sf"/>
</dbReference>